<feature type="region of interest" description="Disordered" evidence="1">
    <location>
        <begin position="1"/>
        <end position="20"/>
    </location>
</feature>
<dbReference type="EMBL" id="KV417689">
    <property type="protein sequence ID" value="KZP09974.1"/>
    <property type="molecule type" value="Genomic_DNA"/>
</dbReference>
<evidence type="ECO:0000313" key="5">
    <source>
        <dbReference type="Proteomes" id="UP000076532"/>
    </source>
</evidence>
<dbReference type="GO" id="GO:0005524">
    <property type="term" value="F:ATP binding"/>
    <property type="evidence" value="ECO:0007669"/>
    <property type="project" value="InterPro"/>
</dbReference>
<dbReference type="Gene3D" id="1.10.510.10">
    <property type="entry name" value="Transferase(Phosphotransferase) domain 1"/>
    <property type="match status" value="1"/>
</dbReference>
<dbReference type="EMBL" id="KV418350">
    <property type="protein sequence ID" value="KZP02713.1"/>
    <property type="molecule type" value="Genomic_DNA"/>
</dbReference>
<evidence type="ECO:0000259" key="2">
    <source>
        <dbReference type="PROSITE" id="PS50011"/>
    </source>
</evidence>
<proteinExistence type="predicted"/>
<accession>A0A167T9W6</accession>
<evidence type="ECO:0000256" key="1">
    <source>
        <dbReference type="SAM" id="MobiDB-lite"/>
    </source>
</evidence>
<dbReference type="PROSITE" id="PS50011">
    <property type="entry name" value="PROTEIN_KINASE_DOM"/>
    <property type="match status" value="1"/>
</dbReference>
<protein>
    <submittedName>
        <fullName evidence="3">Kinase-like protein</fullName>
    </submittedName>
</protein>
<dbReference type="InterPro" id="IPR011009">
    <property type="entry name" value="Kinase-like_dom_sf"/>
</dbReference>
<feature type="domain" description="Protein kinase" evidence="2">
    <location>
        <begin position="27"/>
        <end position="299"/>
    </location>
</feature>
<dbReference type="InterPro" id="IPR051681">
    <property type="entry name" value="Ser/Thr_Kinases-Pseudokinases"/>
</dbReference>
<organism evidence="3 5">
    <name type="scientific">Athelia psychrophila</name>
    <dbReference type="NCBI Taxonomy" id="1759441"/>
    <lineage>
        <taxon>Eukaryota</taxon>
        <taxon>Fungi</taxon>
        <taxon>Dikarya</taxon>
        <taxon>Basidiomycota</taxon>
        <taxon>Agaricomycotina</taxon>
        <taxon>Agaricomycetes</taxon>
        <taxon>Agaricomycetidae</taxon>
        <taxon>Atheliales</taxon>
        <taxon>Atheliaceae</taxon>
        <taxon>Athelia</taxon>
    </lineage>
</organism>
<dbReference type="PROSITE" id="PS00109">
    <property type="entry name" value="PROTEIN_KINASE_TYR"/>
    <property type="match status" value="1"/>
</dbReference>
<reference evidence="3 5" key="1">
    <citation type="journal article" date="2016" name="Mol. Biol. Evol.">
        <title>Comparative Genomics of Early-Diverging Mushroom-Forming Fungi Provides Insights into the Origins of Lignocellulose Decay Capabilities.</title>
        <authorList>
            <person name="Nagy L.G."/>
            <person name="Riley R."/>
            <person name="Tritt A."/>
            <person name="Adam C."/>
            <person name="Daum C."/>
            <person name="Floudas D."/>
            <person name="Sun H."/>
            <person name="Yadav J.S."/>
            <person name="Pangilinan J."/>
            <person name="Larsson K.H."/>
            <person name="Matsuura K."/>
            <person name="Barry K."/>
            <person name="Labutti K."/>
            <person name="Kuo R."/>
            <person name="Ohm R.A."/>
            <person name="Bhattacharya S.S."/>
            <person name="Shirouzu T."/>
            <person name="Yoshinaga Y."/>
            <person name="Martin F.M."/>
            <person name="Grigoriev I.V."/>
            <person name="Hibbett D.S."/>
        </authorList>
    </citation>
    <scope>NUCLEOTIDE SEQUENCE [LARGE SCALE GENOMIC DNA]</scope>
    <source>
        <strain evidence="3 5">CBS 109695</strain>
    </source>
</reference>
<dbReference type="InterPro" id="IPR000719">
    <property type="entry name" value="Prot_kinase_dom"/>
</dbReference>
<dbReference type="Pfam" id="PF07714">
    <property type="entry name" value="PK_Tyr_Ser-Thr"/>
    <property type="match status" value="1"/>
</dbReference>
<name>A0A167T9W6_9AGAM</name>
<gene>
    <name evidence="4" type="ORF">FIBSPDRAFT_1051592</name>
    <name evidence="3" type="ORF">FIBSPDRAFT_1055687</name>
</gene>
<dbReference type="GO" id="GO:0004674">
    <property type="term" value="F:protein serine/threonine kinase activity"/>
    <property type="evidence" value="ECO:0007669"/>
    <property type="project" value="TreeGrafter"/>
</dbReference>
<dbReference type="Proteomes" id="UP000076532">
    <property type="component" value="Unassembled WGS sequence"/>
</dbReference>
<dbReference type="PANTHER" id="PTHR44329:SF214">
    <property type="entry name" value="PROTEIN KINASE DOMAIN-CONTAINING PROTEIN"/>
    <property type="match status" value="1"/>
</dbReference>
<sequence>MTTREVPNLNGRIRKRSSPVAPSIPSRVDLSLNTYGGFGDIFIGEYDVGEITRTVAVKVLRPRPQSKHNGQRRETKLWKCLCHPNIVPLLGLTTDFGRHEINFPGMVSPWMRNGNLMDYVKPERRNLHTTQLLKLLCDIAAGLAYLHSSEIIHGDLTPTNVLIDDNYNACLTDFGLSTLTGGLEGTDYFTVTTGGAMRWRAPELLPAIDYKPTELFVPSLTTQCDIYSYGQIVLQIISGELPYFDIKNVDCITMELFRRSKPHRPLHHRLTDEYWGLANRCWGQSPDTRPSAEEVNQLVSSMHCEALERVARPCL</sequence>
<dbReference type="OrthoDB" id="4062651at2759"/>
<dbReference type="InterPro" id="IPR001245">
    <property type="entry name" value="Ser-Thr/Tyr_kinase_cat_dom"/>
</dbReference>
<dbReference type="PANTHER" id="PTHR44329">
    <property type="entry name" value="SERINE/THREONINE-PROTEIN KINASE TNNI3K-RELATED"/>
    <property type="match status" value="1"/>
</dbReference>
<keyword evidence="5" id="KW-1185">Reference proteome</keyword>
<dbReference type="SUPFAM" id="SSF56112">
    <property type="entry name" value="Protein kinase-like (PK-like)"/>
    <property type="match status" value="1"/>
</dbReference>
<dbReference type="STRING" id="436010.A0A167T9W6"/>
<dbReference type="InterPro" id="IPR008266">
    <property type="entry name" value="Tyr_kinase_AS"/>
</dbReference>
<evidence type="ECO:0000313" key="3">
    <source>
        <dbReference type="EMBL" id="KZP02713.1"/>
    </source>
</evidence>
<evidence type="ECO:0000313" key="4">
    <source>
        <dbReference type="EMBL" id="KZP09974.1"/>
    </source>
</evidence>
<dbReference type="AlphaFoldDB" id="A0A167T9W6"/>